<evidence type="ECO:0000259" key="7">
    <source>
        <dbReference type="PROSITE" id="PS50156"/>
    </source>
</evidence>
<sequence>MRRIFPGFPIQHPRLVMVGILVLTVLAGIQLPKIKIDTDPENMLPESEPVRVMHREVKEAFNLRDFLVLGVVDDETVFTPEILERVQNITDALYDMEGVITDDILAPSEVDDIMPEPGGGIRVQTLMEEIPASTEDAQQIVAQIRDNPILRGKLASDDGKALAIFIPLENKNYAMEVGDQIQALIDKDHGDEQYYLAGQPVAQDTFGAAMFQQMAFSAPAAFLLIFLLMLFFFRNWRVVAAPMILAVIAVIWTMGLLVGMGYTVHIMSSMIPIFLIPIAVLNSIHILSSIHANYHEKGSMEETLYHTMRELFLPMAFTSLTTVVGFASLVATPIPPVQVFGAFVAFGVFVAWLLSLLFIPAYAMLMPSSTLDNFGHAHEGPAAPESHLQKIYRFSVKYRVAVLSGLAIIMVVAGYGVTKIVVNDNPVNWFKPGSPLRVADKVMNEHLAGTYLAYLELSGPEDQAFLEPEWMGYADRLQNVIAEQENVGAVSSVVDVVKKVQYELLSRAEGSNTLADDREKIAQYLFLYEMSGGSPDDLFKFITPGQDRINIWIQMRKGDNQRVKEAVTAIEDWIAQNPPPSGMEVQWAGLSYINMKWQQLMVSGMGKALAGSWVTVLIMMGLLFRSVRLGLLAMIPLTATILITYGYVGLTGRNYDMPIAVLSSLALGLSVDFAIHFIQRTRDLHIHHNRDFQKTMQAFFHEPAQALARNIVVIALGFVPMFFATLVPYVTVGAFFFAIMMISGAATFLIMPAMLSYFPAHVISGRPKGHGGQVHGVKDASPALGR</sequence>
<feature type="transmembrane region" description="Helical" evidence="6">
    <location>
        <begin position="270"/>
        <end position="290"/>
    </location>
</feature>
<evidence type="ECO:0000313" key="8">
    <source>
        <dbReference type="EMBL" id="MCA9756326.1"/>
    </source>
</evidence>
<keyword evidence="2" id="KW-1003">Cell membrane</keyword>
<comment type="subcellular location">
    <subcellularLocation>
        <location evidence="1">Cell membrane</location>
        <topology evidence="1">Multi-pass membrane protein</topology>
    </subcellularLocation>
</comment>
<dbReference type="Pfam" id="PF03176">
    <property type="entry name" value="MMPL"/>
    <property type="match status" value="2"/>
</dbReference>
<evidence type="ECO:0000313" key="9">
    <source>
        <dbReference type="Proteomes" id="UP000739538"/>
    </source>
</evidence>
<keyword evidence="5 6" id="KW-0472">Membrane</keyword>
<evidence type="ECO:0000256" key="4">
    <source>
        <dbReference type="ARBA" id="ARBA00022989"/>
    </source>
</evidence>
<dbReference type="EMBL" id="JAGQHS010000049">
    <property type="protein sequence ID" value="MCA9756326.1"/>
    <property type="molecule type" value="Genomic_DNA"/>
</dbReference>
<keyword evidence="3 6" id="KW-0812">Transmembrane</keyword>
<evidence type="ECO:0000256" key="1">
    <source>
        <dbReference type="ARBA" id="ARBA00004651"/>
    </source>
</evidence>
<dbReference type="SUPFAM" id="SSF82866">
    <property type="entry name" value="Multidrug efflux transporter AcrB transmembrane domain"/>
    <property type="match status" value="2"/>
</dbReference>
<feature type="transmembrane region" description="Helical" evidence="6">
    <location>
        <begin position="398"/>
        <end position="417"/>
    </location>
</feature>
<feature type="transmembrane region" description="Helical" evidence="6">
    <location>
        <begin position="706"/>
        <end position="729"/>
    </location>
</feature>
<dbReference type="Gene3D" id="1.20.1640.10">
    <property type="entry name" value="Multidrug efflux transporter AcrB transmembrane domain"/>
    <property type="match status" value="2"/>
</dbReference>
<dbReference type="PANTHER" id="PTHR33406">
    <property type="entry name" value="MEMBRANE PROTEIN MJ1562-RELATED"/>
    <property type="match status" value="1"/>
</dbReference>
<dbReference type="PROSITE" id="PS50156">
    <property type="entry name" value="SSD"/>
    <property type="match status" value="1"/>
</dbReference>
<feature type="transmembrane region" description="Helical" evidence="6">
    <location>
        <begin position="214"/>
        <end position="233"/>
    </location>
</feature>
<proteinExistence type="predicted"/>
<reference evidence="8" key="2">
    <citation type="journal article" date="2021" name="Microbiome">
        <title>Successional dynamics and alternative stable states in a saline activated sludge microbial community over 9 years.</title>
        <authorList>
            <person name="Wang Y."/>
            <person name="Ye J."/>
            <person name="Ju F."/>
            <person name="Liu L."/>
            <person name="Boyd J.A."/>
            <person name="Deng Y."/>
            <person name="Parks D.H."/>
            <person name="Jiang X."/>
            <person name="Yin X."/>
            <person name="Woodcroft B.J."/>
            <person name="Tyson G.W."/>
            <person name="Hugenholtz P."/>
            <person name="Polz M.F."/>
            <person name="Zhang T."/>
        </authorList>
    </citation>
    <scope>NUCLEOTIDE SEQUENCE</scope>
    <source>
        <strain evidence="8">HKST-UBA02</strain>
    </source>
</reference>
<feature type="transmembrane region" description="Helical" evidence="6">
    <location>
        <begin position="629"/>
        <end position="647"/>
    </location>
</feature>
<feature type="transmembrane region" description="Helical" evidence="6">
    <location>
        <begin position="240"/>
        <end position="264"/>
    </location>
</feature>
<dbReference type="Proteomes" id="UP000739538">
    <property type="component" value="Unassembled WGS sequence"/>
</dbReference>
<feature type="transmembrane region" description="Helical" evidence="6">
    <location>
        <begin position="311"/>
        <end position="331"/>
    </location>
</feature>
<feature type="transmembrane region" description="Helical" evidence="6">
    <location>
        <begin position="337"/>
        <end position="359"/>
    </location>
</feature>
<feature type="domain" description="SSD" evidence="7">
    <location>
        <begin position="235"/>
        <end position="365"/>
    </location>
</feature>
<dbReference type="GO" id="GO:0005886">
    <property type="term" value="C:plasma membrane"/>
    <property type="evidence" value="ECO:0007669"/>
    <property type="project" value="UniProtKB-SubCell"/>
</dbReference>
<evidence type="ECO:0000256" key="5">
    <source>
        <dbReference type="ARBA" id="ARBA00023136"/>
    </source>
</evidence>
<gene>
    <name evidence="8" type="ORF">KDA27_11040</name>
</gene>
<dbReference type="InterPro" id="IPR050545">
    <property type="entry name" value="Mycobact_MmpL"/>
</dbReference>
<dbReference type="InterPro" id="IPR000731">
    <property type="entry name" value="SSD"/>
</dbReference>
<accession>A0A956NC74</accession>
<dbReference type="PANTHER" id="PTHR33406:SF13">
    <property type="entry name" value="MEMBRANE PROTEIN YDFJ"/>
    <property type="match status" value="1"/>
</dbReference>
<dbReference type="InterPro" id="IPR004869">
    <property type="entry name" value="MMPL_dom"/>
</dbReference>
<evidence type="ECO:0000256" key="6">
    <source>
        <dbReference type="SAM" id="Phobius"/>
    </source>
</evidence>
<reference evidence="8" key="1">
    <citation type="submission" date="2020-04" db="EMBL/GenBank/DDBJ databases">
        <authorList>
            <person name="Zhang T."/>
        </authorList>
    </citation>
    <scope>NUCLEOTIDE SEQUENCE</scope>
    <source>
        <strain evidence="8">HKST-UBA02</strain>
    </source>
</reference>
<comment type="caution">
    <text evidence="8">The sequence shown here is derived from an EMBL/GenBank/DDBJ whole genome shotgun (WGS) entry which is preliminary data.</text>
</comment>
<name>A0A956NC74_UNCEI</name>
<feature type="transmembrane region" description="Helical" evidence="6">
    <location>
        <begin position="600"/>
        <end position="622"/>
    </location>
</feature>
<feature type="transmembrane region" description="Helical" evidence="6">
    <location>
        <begin position="659"/>
        <end position="678"/>
    </location>
</feature>
<feature type="transmembrane region" description="Helical" evidence="6">
    <location>
        <begin position="735"/>
        <end position="758"/>
    </location>
</feature>
<organism evidence="8 9">
    <name type="scientific">Eiseniibacteriota bacterium</name>
    <dbReference type="NCBI Taxonomy" id="2212470"/>
    <lineage>
        <taxon>Bacteria</taxon>
        <taxon>Candidatus Eiseniibacteriota</taxon>
    </lineage>
</organism>
<dbReference type="AlphaFoldDB" id="A0A956NC74"/>
<protein>
    <submittedName>
        <fullName evidence="8">MMPL family transporter</fullName>
    </submittedName>
</protein>
<keyword evidence="4 6" id="KW-1133">Transmembrane helix</keyword>
<evidence type="ECO:0000256" key="3">
    <source>
        <dbReference type="ARBA" id="ARBA00022692"/>
    </source>
</evidence>
<evidence type="ECO:0000256" key="2">
    <source>
        <dbReference type="ARBA" id="ARBA00022475"/>
    </source>
</evidence>